<evidence type="ECO:0000256" key="3">
    <source>
        <dbReference type="SAM" id="MobiDB-lite"/>
    </source>
</evidence>
<dbReference type="InterPro" id="IPR032675">
    <property type="entry name" value="LRR_dom_sf"/>
</dbReference>
<name>A0ABX6D9R7_9BACI</name>
<dbReference type="Pfam" id="PF09479">
    <property type="entry name" value="Flg_new"/>
    <property type="match status" value="6"/>
</dbReference>
<sequence>MKKISSIVIIFILFLFQWGQLPTFYANELHENDAGQDINEDEDMDIRKNDVTVFNTKEFQAEPNGTGMTIVAYLGEGGHVDIPTIIEGKPVTEIGELAFYDKKLTSVTIPKSVTRIEHGAFQNNRLTNVNIPNNITTIGNQAFFENNLTNVFIPDSVIIIGDWAFSTNQLMTVNVPASVVYIGDWAFHSNRLQWVRFNEPLSLGMNVFINQGSSFTGWYEDVALKKEWTNLITQPLTIYAKGNVVQYTLSFETNNGTNMDEQKIVAGEKAEIPVTPVKSGYLFAGWFKDKELKTPWNFATDRVTEDITLYVKWEADQSQYVLDFDANGGSPVPSQTITSHMTATKPPNPTKEGHIFAGWYKDEDFKTPWNFEIDRVTEDIILYAKWSKRIYNVQYHTDRATFITRAQYEEKLKEPDTPTRVGYTFVGWYKEKESNTPWSFATDRVTEDISLYAKWTVNAYIVTLHSNGGTAISPVTVMYNEQMSEPTAPMKEGHTFEGWYKDAEFNTPWIFEIDKVTENIALYGKWKANEYAIVFQTNGGTAISPVTVMYDKLLKKPANPTKEGHIFEGWYKDAALTLPWSFDTEKVEGNITLYARWEVAQLPYTLDFDTNGGSTVPTQHIADNATATEPVNPTKAGYTFAGWYKDAYFTIPWNFNSDKVMSNITLYAKWIINGSSGGGGIINPAPTPIPEEPTQTSPPEQHQPEKPNPVPVKPVEPHPLKPTSQPEEDITFSDVPRNHWAGTMIQTMANRGIITGFPDGTFKPDAPVQRQHVALMLTRALELEQRIEAEVFNDIPENHLYFEEIGKVQQAGLFVGIDGNFRPKAYMTRAQMAKVLVLALNLTSASIERDTFYDVPITHWAHDYISILAANGITKGDNGSFRPNNPVTRAEFAVLLHRALNN</sequence>
<dbReference type="InterPro" id="IPR051465">
    <property type="entry name" value="Cell_Envelope_Struct_Comp"/>
</dbReference>
<dbReference type="InterPro" id="IPR042229">
    <property type="entry name" value="Listeria/Bacterioides_rpt_sf"/>
</dbReference>
<accession>A0ABX6D9R7</accession>
<dbReference type="Pfam" id="PF00395">
    <property type="entry name" value="SLH"/>
    <property type="match status" value="3"/>
</dbReference>
<dbReference type="InterPro" id="IPR001119">
    <property type="entry name" value="SLH_dom"/>
</dbReference>
<proteinExistence type="predicted"/>
<evidence type="ECO:0000313" key="5">
    <source>
        <dbReference type="EMBL" id="QGG49673.1"/>
    </source>
</evidence>
<dbReference type="PANTHER" id="PTHR43308:SF5">
    <property type="entry name" value="S-LAYER PROTEIN _ PEPTIDOGLYCAN ENDO-BETA-N-ACETYLGLUCOSAMINIDASE"/>
    <property type="match status" value="1"/>
</dbReference>
<evidence type="ECO:0000259" key="4">
    <source>
        <dbReference type="PROSITE" id="PS51272"/>
    </source>
</evidence>
<dbReference type="Pfam" id="PF13306">
    <property type="entry name" value="LRR_5"/>
    <property type="match status" value="1"/>
</dbReference>
<dbReference type="Proteomes" id="UP000373269">
    <property type="component" value="Chromosome"/>
</dbReference>
<keyword evidence="2" id="KW-0732">Signal</keyword>
<organism evidence="5 6">
    <name type="scientific">Lysinibacillus pakistanensis</name>
    <dbReference type="NCBI Taxonomy" id="759811"/>
    <lineage>
        <taxon>Bacteria</taxon>
        <taxon>Bacillati</taxon>
        <taxon>Bacillota</taxon>
        <taxon>Bacilli</taxon>
        <taxon>Bacillales</taxon>
        <taxon>Bacillaceae</taxon>
        <taxon>Lysinibacillus</taxon>
    </lineage>
</organism>
<dbReference type="Gene3D" id="3.40.50.12480">
    <property type="match status" value="1"/>
</dbReference>
<dbReference type="Gene3D" id="3.80.10.10">
    <property type="entry name" value="Ribonuclease Inhibitor"/>
    <property type="match status" value="1"/>
</dbReference>
<dbReference type="Gene3D" id="2.60.40.4270">
    <property type="entry name" value="Listeria-Bacteroides repeat domain"/>
    <property type="match status" value="6"/>
</dbReference>
<keyword evidence="6" id="KW-1185">Reference proteome</keyword>
<dbReference type="RefSeq" id="WP_369594357.1">
    <property type="nucleotide sequence ID" value="NZ_CP045835.1"/>
</dbReference>
<evidence type="ECO:0000256" key="2">
    <source>
        <dbReference type="ARBA" id="ARBA00022729"/>
    </source>
</evidence>
<comment type="subcellular location">
    <subcellularLocation>
        <location evidence="1">Cell envelope</location>
    </subcellularLocation>
</comment>
<dbReference type="EMBL" id="CP045835">
    <property type="protein sequence ID" value="QGG49673.1"/>
    <property type="molecule type" value="Genomic_DNA"/>
</dbReference>
<feature type="domain" description="SLH" evidence="4">
    <location>
        <begin position="728"/>
        <end position="791"/>
    </location>
</feature>
<dbReference type="PANTHER" id="PTHR43308">
    <property type="entry name" value="OUTER MEMBRANE PROTEIN ALPHA-RELATED"/>
    <property type="match status" value="1"/>
</dbReference>
<protein>
    <submittedName>
        <fullName evidence="5">Leucine-rich repeat protein</fullName>
    </submittedName>
</protein>
<gene>
    <name evidence="5" type="ORF">GDS87_01475</name>
</gene>
<dbReference type="NCBIfam" id="TIGR02543">
    <property type="entry name" value="List_Bact_rpt"/>
    <property type="match status" value="6"/>
</dbReference>
<dbReference type="InterPro" id="IPR013378">
    <property type="entry name" value="InlB-like_B-rpt"/>
</dbReference>
<evidence type="ECO:0000256" key="1">
    <source>
        <dbReference type="ARBA" id="ARBA00004196"/>
    </source>
</evidence>
<dbReference type="InterPro" id="IPR026906">
    <property type="entry name" value="LRR_5"/>
</dbReference>
<dbReference type="PROSITE" id="PS51272">
    <property type="entry name" value="SLH"/>
    <property type="match status" value="3"/>
</dbReference>
<reference evidence="5 6" key="1">
    <citation type="submission" date="2019-11" db="EMBL/GenBank/DDBJ databases">
        <title>Whole Genome Sequencing and Comparative Genomic Analyses of Lysinibacillus pakistanensis LZH-9, a Halotolerant Strain with Excellent COD Removal Capability.</title>
        <authorList>
            <person name="Zhou H."/>
        </authorList>
    </citation>
    <scope>NUCLEOTIDE SEQUENCE [LARGE SCALE GENOMIC DNA]</scope>
    <source>
        <strain evidence="5 6">LZH-9</strain>
    </source>
</reference>
<feature type="domain" description="SLH" evidence="4">
    <location>
        <begin position="848"/>
        <end position="902"/>
    </location>
</feature>
<feature type="region of interest" description="Disordered" evidence="3">
    <location>
        <begin position="681"/>
        <end position="731"/>
    </location>
</feature>
<feature type="domain" description="SLH" evidence="4">
    <location>
        <begin position="792"/>
        <end position="846"/>
    </location>
</feature>
<evidence type="ECO:0000313" key="6">
    <source>
        <dbReference type="Proteomes" id="UP000373269"/>
    </source>
</evidence>